<dbReference type="SUPFAM" id="SSF103473">
    <property type="entry name" value="MFS general substrate transporter"/>
    <property type="match status" value="1"/>
</dbReference>
<feature type="transmembrane region" description="Helical" evidence="7">
    <location>
        <begin position="270"/>
        <end position="288"/>
    </location>
</feature>
<dbReference type="InterPro" id="IPR011701">
    <property type="entry name" value="MFS"/>
</dbReference>
<dbReference type="Gene3D" id="1.20.1250.20">
    <property type="entry name" value="MFS general substrate transporter like domains"/>
    <property type="match status" value="1"/>
</dbReference>
<dbReference type="InterPro" id="IPR020846">
    <property type="entry name" value="MFS_dom"/>
</dbReference>
<sequence>MINKKLLFSAACAGMLFFGVCLITLGAVVPDLKDTYGISDLEAGTLFSILPFGVLTGSFIFGPVCDRFGYKFLLSISCVCMAIGLEGIAFAPTVLVLNSCVFLFGAGGGAINGATNALVADISHTNKGANLSLLGVFFGIGALGMPFILGLLQHHFRYTVICAATGIACVVLGALYAILSFPESKQQEKKTGIKNKYLLKESFLWLIAFFLFFQSSFEAIINNWTTTYLSSRIQLEKETALFGLSLFVTGMAVMRLLLGSIFRTAKKVRLFPLLFGLIALGILCFTAGNNFPSVATGLVLMGAGLAGGFPFMLGYLGSRYPSASGTVFSIALTVALTGNILINYSTGIIVQYYGVRHVATIAGTELVFMILLYLFIIKKLKP</sequence>
<keyword evidence="4 7" id="KW-0812">Transmembrane</keyword>
<dbReference type="InterPro" id="IPR036259">
    <property type="entry name" value="MFS_trans_sf"/>
</dbReference>
<feature type="transmembrane region" description="Helical" evidence="7">
    <location>
        <begin position="294"/>
        <end position="316"/>
    </location>
</feature>
<keyword evidence="5 7" id="KW-1133">Transmembrane helix</keyword>
<dbReference type="Proteomes" id="UP000003586">
    <property type="component" value="Chromosome"/>
</dbReference>
<dbReference type="EMBL" id="CP007035">
    <property type="protein sequence ID" value="AHF16301.1"/>
    <property type="molecule type" value="Genomic_DNA"/>
</dbReference>
<comment type="subcellular location">
    <subcellularLocation>
        <location evidence="1">Endomembrane system</location>
        <topology evidence="1">Multi-pass membrane protein</topology>
    </subcellularLocation>
</comment>
<dbReference type="Pfam" id="PF07690">
    <property type="entry name" value="MFS_1"/>
    <property type="match status" value="1"/>
</dbReference>
<evidence type="ECO:0000256" key="3">
    <source>
        <dbReference type="ARBA" id="ARBA00022448"/>
    </source>
</evidence>
<dbReference type="OrthoDB" id="1415952at2"/>
<evidence type="ECO:0000256" key="2">
    <source>
        <dbReference type="ARBA" id="ARBA00008335"/>
    </source>
</evidence>
<evidence type="ECO:0000256" key="1">
    <source>
        <dbReference type="ARBA" id="ARBA00004127"/>
    </source>
</evidence>
<evidence type="ECO:0000313" key="9">
    <source>
        <dbReference type="EMBL" id="AHF16301.1"/>
    </source>
</evidence>
<proteinExistence type="inferred from homology"/>
<evidence type="ECO:0000256" key="4">
    <source>
        <dbReference type="ARBA" id="ARBA00022692"/>
    </source>
</evidence>
<dbReference type="GO" id="GO:0022857">
    <property type="term" value="F:transmembrane transporter activity"/>
    <property type="evidence" value="ECO:0007669"/>
    <property type="project" value="InterPro"/>
</dbReference>
<accession>W0F4Q1</accession>
<keyword evidence="6 7" id="KW-0472">Membrane</keyword>
<feature type="transmembrane region" description="Helical" evidence="7">
    <location>
        <begin position="241"/>
        <end position="258"/>
    </location>
</feature>
<evidence type="ECO:0000313" key="10">
    <source>
        <dbReference type="Proteomes" id="UP000003586"/>
    </source>
</evidence>
<keyword evidence="3" id="KW-0813">Transport</keyword>
<dbReference type="PANTHER" id="PTHR23514">
    <property type="entry name" value="BYPASS OF STOP CODON PROTEIN 6"/>
    <property type="match status" value="1"/>
</dbReference>
<dbReference type="RefSeq" id="WP_008587261.1">
    <property type="nucleotide sequence ID" value="NZ_CP007035.1"/>
</dbReference>
<dbReference type="InterPro" id="IPR051788">
    <property type="entry name" value="MFS_Transporter"/>
</dbReference>
<feature type="domain" description="Major facilitator superfamily (MFS) profile" evidence="8">
    <location>
        <begin position="7"/>
        <end position="381"/>
    </location>
</feature>
<dbReference type="HOGENOM" id="CLU_709513_0_0_10"/>
<dbReference type="PROSITE" id="PS50850">
    <property type="entry name" value="MFS"/>
    <property type="match status" value="1"/>
</dbReference>
<evidence type="ECO:0000259" key="8">
    <source>
        <dbReference type="PROSITE" id="PS50850"/>
    </source>
</evidence>
<keyword evidence="10" id="KW-1185">Reference proteome</keyword>
<evidence type="ECO:0000256" key="6">
    <source>
        <dbReference type="ARBA" id="ARBA00023136"/>
    </source>
</evidence>
<feature type="transmembrane region" description="Helical" evidence="7">
    <location>
        <begin position="202"/>
        <end position="221"/>
    </location>
</feature>
<feature type="transmembrane region" description="Helical" evidence="7">
    <location>
        <begin position="358"/>
        <end position="377"/>
    </location>
</feature>
<dbReference type="GO" id="GO:0012505">
    <property type="term" value="C:endomembrane system"/>
    <property type="evidence" value="ECO:0007669"/>
    <property type="project" value="UniProtKB-SubCell"/>
</dbReference>
<dbReference type="STRING" id="929713.NIASO_16390"/>
<name>W0F4Q1_9BACT</name>
<dbReference type="AlphaFoldDB" id="W0F4Q1"/>
<protein>
    <submittedName>
        <fullName evidence="9">MFS transporter</fullName>
    </submittedName>
</protein>
<gene>
    <name evidence="9" type="ORF">NIASO_16390</name>
</gene>
<organism evidence="9 10">
    <name type="scientific">Niabella soli DSM 19437</name>
    <dbReference type="NCBI Taxonomy" id="929713"/>
    <lineage>
        <taxon>Bacteria</taxon>
        <taxon>Pseudomonadati</taxon>
        <taxon>Bacteroidota</taxon>
        <taxon>Chitinophagia</taxon>
        <taxon>Chitinophagales</taxon>
        <taxon>Chitinophagaceae</taxon>
        <taxon>Niabella</taxon>
    </lineage>
</organism>
<reference evidence="9 10" key="1">
    <citation type="submission" date="2013-12" db="EMBL/GenBank/DDBJ databases">
        <authorList>
            <consortium name="DOE Joint Genome Institute"/>
            <person name="Eisen J."/>
            <person name="Huntemann M."/>
            <person name="Han J."/>
            <person name="Chen A."/>
            <person name="Kyrpides N."/>
            <person name="Mavromatis K."/>
            <person name="Markowitz V."/>
            <person name="Palaniappan K."/>
            <person name="Ivanova N."/>
            <person name="Schaumberg A."/>
            <person name="Pati A."/>
            <person name="Liolios K."/>
            <person name="Nordberg H.P."/>
            <person name="Cantor M.N."/>
            <person name="Hua S.X."/>
            <person name="Woyke T."/>
        </authorList>
    </citation>
    <scope>NUCLEOTIDE SEQUENCE [LARGE SCALE GENOMIC DNA]</scope>
    <source>
        <strain evidence="10">DSM 19437</strain>
    </source>
</reference>
<feature type="transmembrane region" description="Helical" evidence="7">
    <location>
        <begin position="96"/>
        <end position="119"/>
    </location>
</feature>
<dbReference type="GO" id="GO:0016020">
    <property type="term" value="C:membrane"/>
    <property type="evidence" value="ECO:0007669"/>
    <property type="project" value="TreeGrafter"/>
</dbReference>
<dbReference type="PANTHER" id="PTHR23514:SF3">
    <property type="entry name" value="BYPASS OF STOP CODON PROTEIN 6"/>
    <property type="match status" value="1"/>
</dbReference>
<comment type="similarity">
    <text evidence="2">Belongs to the major facilitator superfamily.</text>
</comment>
<feature type="transmembrane region" description="Helical" evidence="7">
    <location>
        <begin position="158"/>
        <end position="181"/>
    </location>
</feature>
<feature type="transmembrane region" description="Helical" evidence="7">
    <location>
        <begin position="46"/>
        <end position="65"/>
    </location>
</feature>
<evidence type="ECO:0000256" key="7">
    <source>
        <dbReference type="SAM" id="Phobius"/>
    </source>
</evidence>
<feature type="transmembrane region" description="Helical" evidence="7">
    <location>
        <begin position="328"/>
        <end position="352"/>
    </location>
</feature>
<evidence type="ECO:0000256" key="5">
    <source>
        <dbReference type="ARBA" id="ARBA00022989"/>
    </source>
</evidence>
<feature type="transmembrane region" description="Helical" evidence="7">
    <location>
        <begin position="131"/>
        <end position="152"/>
    </location>
</feature>
<feature type="transmembrane region" description="Helical" evidence="7">
    <location>
        <begin position="72"/>
        <end position="90"/>
    </location>
</feature>
<dbReference type="eggNOG" id="COG0738">
    <property type="taxonomic scope" value="Bacteria"/>
</dbReference>
<dbReference type="KEGG" id="nso:NIASO_16390"/>